<feature type="domain" description="ATP-grasp" evidence="5">
    <location>
        <begin position="103"/>
        <end position="296"/>
    </location>
</feature>
<keyword evidence="2 4" id="KW-0547">Nucleotide-binding</keyword>
<dbReference type="GO" id="GO:0046872">
    <property type="term" value="F:metal ion binding"/>
    <property type="evidence" value="ECO:0007669"/>
    <property type="project" value="InterPro"/>
</dbReference>
<dbReference type="GO" id="GO:0016874">
    <property type="term" value="F:ligase activity"/>
    <property type="evidence" value="ECO:0007669"/>
    <property type="project" value="UniProtKB-KW"/>
</dbReference>
<dbReference type="PATRIC" id="fig|476272.21.peg.2571"/>
<dbReference type="SUPFAM" id="SSF56059">
    <property type="entry name" value="Glutathione synthetase ATP-binding domain-like"/>
    <property type="match status" value="1"/>
</dbReference>
<gene>
    <name evidence="6" type="ORF">RUMHYD_01224</name>
</gene>
<dbReference type="InterPro" id="IPR016185">
    <property type="entry name" value="PreATP-grasp_dom_sf"/>
</dbReference>
<dbReference type="SMART" id="SM01209">
    <property type="entry name" value="GARS_A"/>
    <property type="match status" value="1"/>
</dbReference>
<keyword evidence="1" id="KW-0436">Ligase</keyword>
<organism evidence="6 7">
    <name type="scientific">Blautia hydrogenotrophica (strain DSM 10507 / JCM 14656 / S5a33)</name>
    <name type="common">Ruminococcus hydrogenotrophicus</name>
    <dbReference type="NCBI Taxonomy" id="476272"/>
    <lineage>
        <taxon>Bacteria</taxon>
        <taxon>Bacillati</taxon>
        <taxon>Bacillota</taxon>
        <taxon>Clostridia</taxon>
        <taxon>Lachnospirales</taxon>
        <taxon>Lachnospiraceae</taxon>
        <taxon>Blautia</taxon>
    </lineage>
</organism>
<dbReference type="Gene3D" id="3.30.1490.20">
    <property type="entry name" value="ATP-grasp fold, A domain"/>
    <property type="match status" value="1"/>
</dbReference>
<dbReference type="InterPro" id="IPR013815">
    <property type="entry name" value="ATP_grasp_subdomain_1"/>
</dbReference>
<proteinExistence type="predicted"/>
<dbReference type="Gene3D" id="3.30.470.20">
    <property type="entry name" value="ATP-grasp fold, B domain"/>
    <property type="match status" value="1"/>
</dbReference>
<evidence type="ECO:0000313" key="6">
    <source>
        <dbReference type="EMBL" id="EEG49843.1"/>
    </source>
</evidence>
<dbReference type="PROSITE" id="PS50975">
    <property type="entry name" value="ATP_GRASP"/>
    <property type="match status" value="1"/>
</dbReference>
<dbReference type="AlphaFoldDB" id="C0CK54"/>
<dbReference type="GO" id="GO:0005524">
    <property type="term" value="F:ATP binding"/>
    <property type="evidence" value="ECO:0007669"/>
    <property type="project" value="UniProtKB-UniRule"/>
</dbReference>
<dbReference type="HOGENOM" id="CLU_029016_5_0_9"/>
<reference evidence="6 7" key="2">
    <citation type="submission" date="2009-02" db="EMBL/GenBank/DDBJ databases">
        <title>Draft genome sequence of Blautia hydrogenotrophica DSM 10507 (Ruminococcus hydrogenotrophicus DSM 10507).</title>
        <authorList>
            <person name="Sudarsanam P."/>
            <person name="Ley R."/>
            <person name="Guruge J."/>
            <person name="Turnbaugh P.J."/>
            <person name="Mahowald M."/>
            <person name="Liep D."/>
            <person name="Gordon J."/>
        </authorList>
    </citation>
    <scope>NUCLEOTIDE SEQUENCE [LARGE SCALE GENOMIC DNA]</scope>
    <source>
        <strain evidence="7">DSM 10507 / JCM 14656 / S5a33</strain>
    </source>
</reference>
<dbReference type="InterPro" id="IPR052032">
    <property type="entry name" value="ATP-dep_AA_Ligase"/>
</dbReference>
<name>C0CK54_BLAHS</name>
<dbReference type="EMBL" id="ACBZ01000058">
    <property type="protein sequence ID" value="EEG49843.1"/>
    <property type="molecule type" value="Genomic_DNA"/>
</dbReference>
<evidence type="ECO:0000256" key="3">
    <source>
        <dbReference type="ARBA" id="ARBA00022840"/>
    </source>
</evidence>
<evidence type="ECO:0000259" key="5">
    <source>
        <dbReference type="PROSITE" id="PS50975"/>
    </source>
</evidence>
<accession>C0CK54</accession>
<dbReference type="InterPro" id="IPR011761">
    <property type="entry name" value="ATP-grasp"/>
</dbReference>
<dbReference type="PANTHER" id="PTHR43585:SF2">
    <property type="entry name" value="ATP-GRASP ENZYME FSQD"/>
    <property type="match status" value="1"/>
</dbReference>
<evidence type="ECO:0000256" key="2">
    <source>
        <dbReference type="ARBA" id="ARBA00022741"/>
    </source>
</evidence>
<dbReference type="SUPFAM" id="SSF52440">
    <property type="entry name" value="PreATP-grasp domain"/>
    <property type="match status" value="1"/>
</dbReference>
<dbReference type="PANTHER" id="PTHR43585">
    <property type="entry name" value="FUMIPYRROLE BIOSYNTHESIS PROTEIN C"/>
    <property type="match status" value="1"/>
</dbReference>
<evidence type="ECO:0000256" key="4">
    <source>
        <dbReference type="PROSITE-ProRule" id="PRU00409"/>
    </source>
</evidence>
<dbReference type="Gene3D" id="3.40.50.20">
    <property type="match status" value="1"/>
</dbReference>
<reference evidence="6 7" key="1">
    <citation type="submission" date="2009-01" db="EMBL/GenBank/DDBJ databases">
        <authorList>
            <person name="Fulton L."/>
            <person name="Clifton S."/>
            <person name="Fulton B."/>
            <person name="Xu J."/>
            <person name="Minx P."/>
            <person name="Pepin K.H."/>
            <person name="Johnson M."/>
            <person name="Bhonagiri V."/>
            <person name="Nash W.E."/>
            <person name="Mardis E.R."/>
            <person name="Wilson R.K."/>
        </authorList>
    </citation>
    <scope>NUCLEOTIDE SEQUENCE [LARGE SCALE GENOMIC DNA]</scope>
    <source>
        <strain evidence="7">DSM 10507 / JCM 14656 / S5a33</strain>
    </source>
</reference>
<evidence type="ECO:0000313" key="7">
    <source>
        <dbReference type="Proteomes" id="UP000003100"/>
    </source>
</evidence>
<dbReference type="eggNOG" id="COG0027">
    <property type="taxonomic scope" value="Bacteria"/>
</dbReference>
<keyword evidence="7" id="KW-1185">Reference proteome</keyword>
<sequence>MILGAGIYQVPLIQKAKEMGLETIVVSIPGNYPGFAFADKVYKLDTRDQEAVLRAAQRERIDGICTSGTDVAVVTIGYVCEKLGLPGISYKAARTVTDKARMKAAFAARGVSGAKFFTAASSEEAKAAAGHLGYPVVIKRVDSSGSRGITLVSEEQGVEKAYEDAMRGSRCPYVLVEECLTGTEIGVDGFVRDGRLVFLEPHEKFVFQGEKITVPMGHGFPYRGSEALRKEIKRQIQLAVEATGMDQCPVNADVFVKGEKAWVIEVGGRTGATCIPELIERYCGFNFYEKMIWNALGEDVRFEQEGHKPCMAKLLMSPVNGKITAVYEKNLEKIRMAGTAVALDYVVGDAVAAMANGTDRIGHVIAQVNSESELDNIIEEVQRCVAVNGKTLEELWKESKIISCCI</sequence>
<comment type="caution">
    <text evidence="6">The sequence shown here is derived from an EMBL/GenBank/DDBJ whole genome shotgun (WGS) entry which is preliminary data.</text>
</comment>
<protein>
    <recommendedName>
        <fullName evidence="5">ATP-grasp domain-containing protein</fullName>
    </recommendedName>
</protein>
<dbReference type="Proteomes" id="UP000003100">
    <property type="component" value="Unassembled WGS sequence"/>
</dbReference>
<evidence type="ECO:0000256" key="1">
    <source>
        <dbReference type="ARBA" id="ARBA00022598"/>
    </source>
</evidence>
<dbReference type="Pfam" id="PF13535">
    <property type="entry name" value="ATP-grasp_4"/>
    <property type="match status" value="1"/>
</dbReference>
<keyword evidence="3 4" id="KW-0067">ATP-binding</keyword>